<dbReference type="Proteomes" id="UP000790787">
    <property type="component" value="Chromosome 16"/>
</dbReference>
<gene>
    <name evidence="2" type="primary">LOC142170403</name>
</gene>
<evidence type="ECO:0000313" key="2">
    <source>
        <dbReference type="RefSeq" id="XP_075088404.1"/>
    </source>
</evidence>
<name>A0AC58STV6_TOBAC</name>
<accession>A0AC58STV6</accession>
<dbReference type="RefSeq" id="XP_075088404.1">
    <property type="nucleotide sequence ID" value="XM_075232303.1"/>
</dbReference>
<reference evidence="1" key="1">
    <citation type="journal article" date="2014" name="Nat. Commun.">
        <title>The tobacco genome sequence and its comparison with those of tomato and potato.</title>
        <authorList>
            <person name="Sierro N."/>
            <person name="Battey J.N."/>
            <person name="Ouadi S."/>
            <person name="Bakaher N."/>
            <person name="Bovet L."/>
            <person name="Willig A."/>
            <person name="Goepfert S."/>
            <person name="Peitsch M.C."/>
            <person name="Ivanov N.V."/>
        </authorList>
    </citation>
    <scope>NUCLEOTIDE SEQUENCE [LARGE SCALE GENOMIC DNA]</scope>
</reference>
<sequence>MDYVSKWVEAIALPNNEARSVTTFLNKNIFTLFGTPRANLSNGGSHFCNKAFTGLLEKYGIKHKVATSYHPQSSGPVEVSNRVIKNILAKIFNANKTDWSRKLDDALWAYHTAHKTPIGTSPYWLFFGKACYLPVELEHKAIWALKRLNLD</sequence>
<reference evidence="2" key="2">
    <citation type="submission" date="2025-08" db="UniProtKB">
        <authorList>
            <consortium name="RefSeq"/>
        </authorList>
    </citation>
    <scope>IDENTIFICATION</scope>
    <source>
        <tissue evidence="2">Leaf</tissue>
    </source>
</reference>
<organism evidence="1 2">
    <name type="scientific">Nicotiana tabacum</name>
    <name type="common">Common tobacco</name>
    <dbReference type="NCBI Taxonomy" id="4097"/>
    <lineage>
        <taxon>Eukaryota</taxon>
        <taxon>Viridiplantae</taxon>
        <taxon>Streptophyta</taxon>
        <taxon>Embryophyta</taxon>
        <taxon>Tracheophyta</taxon>
        <taxon>Spermatophyta</taxon>
        <taxon>Magnoliopsida</taxon>
        <taxon>eudicotyledons</taxon>
        <taxon>Gunneridae</taxon>
        <taxon>Pentapetalae</taxon>
        <taxon>asterids</taxon>
        <taxon>lamiids</taxon>
        <taxon>Solanales</taxon>
        <taxon>Solanaceae</taxon>
        <taxon>Nicotianoideae</taxon>
        <taxon>Nicotianeae</taxon>
        <taxon>Nicotiana</taxon>
    </lineage>
</organism>
<protein>
    <submittedName>
        <fullName evidence="2">Uncharacterized protein LOC142170403</fullName>
    </submittedName>
</protein>
<proteinExistence type="predicted"/>
<evidence type="ECO:0000313" key="1">
    <source>
        <dbReference type="Proteomes" id="UP000790787"/>
    </source>
</evidence>
<keyword evidence="1" id="KW-1185">Reference proteome</keyword>